<dbReference type="InterPro" id="IPR007219">
    <property type="entry name" value="XnlR_reg_dom"/>
</dbReference>
<dbReference type="CDD" id="cd00067">
    <property type="entry name" value="GAL4"/>
    <property type="match status" value="1"/>
</dbReference>
<dbReference type="EMBL" id="JAPQKH010000006">
    <property type="protein sequence ID" value="KAJ5092947.1"/>
    <property type="molecule type" value="Genomic_DNA"/>
</dbReference>
<evidence type="ECO:0000313" key="8">
    <source>
        <dbReference type="EMBL" id="KAJ5092947.1"/>
    </source>
</evidence>
<feature type="region of interest" description="Disordered" evidence="6">
    <location>
        <begin position="93"/>
        <end position="118"/>
    </location>
</feature>
<dbReference type="CDD" id="cd12148">
    <property type="entry name" value="fungal_TF_MHR"/>
    <property type="match status" value="1"/>
</dbReference>
<dbReference type="AlphaFoldDB" id="A0A9W9F3S1"/>
<reference evidence="8" key="1">
    <citation type="submission" date="2022-11" db="EMBL/GenBank/DDBJ databases">
        <authorList>
            <person name="Petersen C."/>
        </authorList>
    </citation>
    <scope>NUCLEOTIDE SEQUENCE</scope>
    <source>
        <strain evidence="8">IBT 30069</strain>
    </source>
</reference>
<dbReference type="GO" id="GO:0000435">
    <property type="term" value="P:positive regulation of transcription from RNA polymerase II promoter by galactose"/>
    <property type="evidence" value="ECO:0007669"/>
    <property type="project" value="TreeGrafter"/>
</dbReference>
<name>A0A9W9F3S1_9EURO</name>
<dbReference type="InterPro" id="IPR001138">
    <property type="entry name" value="Zn2Cys6_DnaBD"/>
</dbReference>
<keyword evidence="9" id="KW-1185">Reference proteome</keyword>
<dbReference type="Proteomes" id="UP001149165">
    <property type="component" value="Unassembled WGS sequence"/>
</dbReference>
<dbReference type="PROSITE" id="PS50048">
    <property type="entry name" value="ZN2_CY6_FUNGAL_2"/>
    <property type="match status" value="1"/>
</dbReference>
<keyword evidence="1" id="KW-0479">Metal-binding</keyword>
<dbReference type="GO" id="GO:0000981">
    <property type="term" value="F:DNA-binding transcription factor activity, RNA polymerase II-specific"/>
    <property type="evidence" value="ECO:0007669"/>
    <property type="project" value="InterPro"/>
</dbReference>
<evidence type="ECO:0000256" key="5">
    <source>
        <dbReference type="ARBA" id="ARBA00023242"/>
    </source>
</evidence>
<dbReference type="GO" id="GO:0005634">
    <property type="term" value="C:nucleus"/>
    <property type="evidence" value="ECO:0007669"/>
    <property type="project" value="TreeGrafter"/>
</dbReference>
<keyword evidence="5" id="KW-0539">Nucleus</keyword>
<dbReference type="Pfam" id="PF00172">
    <property type="entry name" value="Zn_clus"/>
    <property type="match status" value="1"/>
</dbReference>
<evidence type="ECO:0000256" key="2">
    <source>
        <dbReference type="ARBA" id="ARBA00023015"/>
    </source>
</evidence>
<evidence type="ECO:0000313" key="9">
    <source>
        <dbReference type="Proteomes" id="UP001149165"/>
    </source>
</evidence>
<dbReference type="SMART" id="SM00906">
    <property type="entry name" value="Fungal_trans"/>
    <property type="match status" value="1"/>
</dbReference>
<dbReference type="PANTHER" id="PTHR47424:SF2">
    <property type="entry name" value="TRANSCRIPTION FACTOR DOMAIN-CONTAINING PROTEIN-RELATED"/>
    <property type="match status" value="1"/>
</dbReference>
<dbReference type="GO" id="GO:0008270">
    <property type="term" value="F:zinc ion binding"/>
    <property type="evidence" value="ECO:0007669"/>
    <property type="project" value="InterPro"/>
</dbReference>
<feature type="domain" description="Zn(2)-C6 fungal-type" evidence="7">
    <location>
        <begin position="16"/>
        <end position="49"/>
    </location>
</feature>
<dbReference type="InterPro" id="IPR051127">
    <property type="entry name" value="Fungal_SecMet_Regulators"/>
</dbReference>
<dbReference type="SMART" id="SM00066">
    <property type="entry name" value="GAL4"/>
    <property type="match status" value="1"/>
</dbReference>
<evidence type="ECO:0000259" key="7">
    <source>
        <dbReference type="PROSITE" id="PS50048"/>
    </source>
</evidence>
<reference evidence="8" key="2">
    <citation type="journal article" date="2023" name="IMA Fungus">
        <title>Comparative genomic study of the Penicillium genus elucidates a diverse pangenome and 15 lateral gene transfer events.</title>
        <authorList>
            <person name="Petersen C."/>
            <person name="Sorensen T."/>
            <person name="Nielsen M.R."/>
            <person name="Sondergaard T.E."/>
            <person name="Sorensen J.L."/>
            <person name="Fitzpatrick D.A."/>
            <person name="Frisvad J.C."/>
            <person name="Nielsen K.L."/>
        </authorList>
    </citation>
    <scope>NUCLEOTIDE SEQUENCE</scope>
    <source>
        <strain evidence="8">IBT 30069</strain>
    </source>
</reference>
<dbReference type="PANTHER" id="PTHR47424">
    <property type="entry name" value="REGULATORY PROTEIN GAL4"/>
    <property type="match status" value="1"/>
</dbReference>
<dbReference type="GO" id="GO:0006351">
    <property type="term" value="P:DNA-templated transcription"/>
    <property type="evidence" value="ECO:0007669"/>
    <property type="project" value="InterPro"/>
</dbReference>
<organism evidence="8 9">
    <name type="scientific">Penicillium angulare</name>
    <dbReference type="NCBI Taxonomy" id="116970"/>
    <lineage>
        <taxon>Eukaryota</taxon>
        <taxon>Fungi</taxon>
        <taxon>Dikarya</taxon>
        <taxon>Ascomycota</taxon>
        <taxon>Pezizomycotina</taxon>
        <taxon>Eurotiomycetes</taxon>
        <taxon>Eurotiomycetidae</taxon>
        <taxon>Eurotiales</taxon>
        <taxon>Aspergillaceae</taxon>
        <taxon>Penicillium</taxon>
    </lineage>
</organism>
<evidence type="ECO:0000256" key="1">
    <source>
        <dbReference type="ARBA" id="ARBA00022723"/>
    </source>
</evidence>
<protein>
    <submittedName>
        <fullName evidence="8">Transcriptional regulatory protein C1F7.11c</fullName>
    </submittedName>
</protein>
<evidence type="ECO:0000256" key="3">
    <source>
        <dbReference type="ARBA" id="ARBA00023125"/>
    </source>
</evidence>
<keyword evidence="2" id="KW-0805">Transcription regulation</keyword>
<dbReference type="InterPro" id="IPR036864">
    <property type="entry name" value="Zn2-C6_fun-type_DNA-bd_sf"/>
</dbReference>
<keyword evidence="3" id="KW-0238">DNA-binding</keyword>
<evidence type="ECO:0000256" key="6">
    <source>
        <dbReference type="SAM" id="MobiDB-lite"/>
    </source>
</evidence>
<proteinExistence type="predicted"/>
<dbReference type="Gene3D" id="4.10.240.10">
    <property type="entry name" value="Zn(2)-C6 fungal-type DNA-binding domain"/>
    <property type="match status" value="1"/>
</dbReference>
<gene>
    <name evidence="8" type="ORF">N7456_008808</name>
</gene>
<feature type="compositionally biased region" description="Basic residues" evidence="6">
    <location>
        <begin position="175"/>
        <end position="188"/>
    </location>
</feature>
<dbReference type="SUPFAM" id="SSF57701">
    <property type="entry name" value="Zn2/Cys6 DNA-binding domain"/>
    <property type="match status" value="1"/>
</dbReference>
<dbReference type="Pfam" id="PF04082">
    <property type="entry name" value="Fungal_trans"/>
    <property type="match status" value="1"/>
</dbReference>
<dbReference type="GO" id="GO:0000978">
    <property type="term" value="F:RNA polymerase II cis-regulatory region sequence-specific DNA binding"/>
    <property type="evidence" value="ECO:0007669"/>
    <property type="project" value="TreeGrafter"/>
</dbReference>
<dbReference type="OrthoDB" id="3364175at2759"/>
<accession>A0A9W9F3S1</accession>
<keyword evidence="4" id="KW-0804">Transcription</keyword>
<evidence type="ECO:0000256" key="4">
    <source>
        <dbReference type="ARBA" id="ARBA00023163"/>
    </source>
</evidence>
<comment type="caution">
    <text evidence="8">The sequence shown here is derived from an EMBL/GenBank/DDBJ whole genome shotgun (WGS) entry which is preliminary data.</text>
</comment>
<feature type="region of interest" description="Disordered" evidence="6">
    <location>
        <begin position="173"/>
        <end position="197"/>
    </location>
</feature>
<sequence length="692" mass="78383">MPRNSRKPPGSSPSRACINCQKRKTRCYRTGPDSAPCSYCARKGKICSFESPPDRTPLTRRNLDAAENRCTKLRSLLRSLNPEVDIEAALEQLSSEQDEIESPITGENSEPTPDSYEWHEGSLSPEYTVLDEEKAITTDGMATLPTNDSGYLGSSSGSQILEEIDPTITNPVSQRVRRRSHRKVHRPRIPPPDHSGLAVSRTESQLIDAYFLLYNSHFPVLHEKTFKNRVSAGRQNTPPFSPWQVIYYMVLAIGHWALNKESDHSRSNYYGAARSNLSLQMLESGTVETVQAFLLMGNYLQKRDRTNTGYNFIGLAYRMAIGLGLHREPSGTNNTLGHERRRQIFWVIYCFESGFNITTGRPPTIVDGFIDIRLPKNIDDKTLSLTSEIPPEVDYPTTYTAIIAQAQLAKLADMIYHEFLLAKTAGSKIEYRLAESMERDLQRWYKALPAYFTSVDVPSWFRGPRSIVLWKEQNLRILLWRGSQMNHSFLPTKATAEQKCLDAAMDSIHDIANFCTAYESSLCQSVTWYATYHLLQATLVLVAGFFDKGDQSQAQSSELHYSVFQSRNCLRMLAARNKSAARYLEIIDRICSQFQSPLPNLEIDQHPYNLSDMPVENGFGVFTDSIPHTEQNFINLPSENDFVFPDDNQLAMTDDGTTDPNLRMLLNQASQDFTGSMPLDLLFNDWMDYTAG</sequence>